<organism evidence="1 2">
    <name type="scientific">Pontimonas salivibrio</name>
    <dbReference type="NCBI Taxonomy" id="1159327"/>
    <lineage>
        <taxon>Bacteria</taxon>
        <taxon>Bacillati</taxon>
        <taxon>Actinomycetota</taxon>
        <taxon>Actinomycetes</taxon>
        <taxon>Micrococcales</taxon>
        <taxon>Microbacteriaceae</taxon>
        <taxon>Pontimonas</taxon>
    </lineage>
</organism>
<dbReference type="KEGG" id="psai:C3B54_11492"/>
<proteinExistence type="predicted"/>
<gene>
    <name evidence="1" type="ORF">C3B54_11492</name>
</gene>
<protein>
    <submittedName>
        <fullName evidence="1">Uncharacterized protein</fullName>
    </submittedName>
</protein>
<dbReference type="Proteomes" id="UP000243077">
    <property type="component" value="Chromosome"/>
</dbReference>
<keyword evidence="2" id="KW-1185">Reference proteome</keyword>
<dbReference type="AlphaFoldDB" id="A0A2L2BP96"/>
<accession>A0A2L2BP96</accession>
<dbReference type="EMBL" id="CP026923">
    <property type="protein sequence ID" value="AVG23485.1"/>
    <property type="molecule type" value="Genomic_DNA"/>
</dbReference>
<sequence>MLRDLTYSPDVLTFFEIFNTWFVWVEKVDALAVSGPGRHDVSWRSGAALLRLEL</sequence>
<name>A0A2L2BP96_9MICO</name>
<evidence type="ECO:0000313" key="1">
    <source>
        <dbReference type="EMBL" id="AVG23485.1"/>
    </source>
</evidence>
<reference evidence="1 2" key="1">
    <citation type="submission" date="2018-02" db="EMBL/GenBank/DDBJ databases">
        <title>Complete genome of the streamlined marine actinobacterium Pontimonas salivibrio CL-TW6 adapted to coastal planktonic lifestype.</title>
        <authorList>
            <person name="Cho B.C."/>
            <person name="Hardies S.C."/>
            <person name="Jang G.I."/>
            <person name="Hwang C.Y."/>
        </authorList>
    </citation>
    <scope>NUCLEOTIDE SEQUENCE [LARGE SCALE GENOMIC DNA]</scope>
    <source>
        <strain evidence="1 2">CL-TW6</strain>
    </source>
</reference>
<evidence type="ECO:0000313" key="2">
    <source>
        <dbReference type="Proteomes" id="UP000243077"/>
    </source>
</evidence>